<sequence length="133" mass="15125">MSVEPRSSFSSTSFLWSQREEESELCAINGDWWLHDPVENSECTTVENFDDDDNAGSLAKKLKSYVDSDESTELKEDYLFKTAQTSLNVSACARVCYVSRPRFVSTFRDRVFHSPFSFLVSSIFICGKVFSTV</sequence>
<dbReference type="EMBL" id="JADYXP020000025">
    <property type="protein sequence ID" value="KAL0101006.1"/>
    <property type="molecule type" value="Genomic_DNA"/>
</dbReference>
<organism evidence="1 2">
    <name type="scientific">Cardiocondyla obscurior</name>
    <dbReference type="NCBI Taxonomy" id="286306"/>
    <lineage>
        <taxon>Eukaryota</taxon>
        <taxon>Metazoa</taxon>
        <taxon>Ecdysozoa</taxon>
        <taxon>Arthropoda</taxon>
        <taxon>Hexapoda</taxon>
        <taxon>Insecta</taxon>
        <taxon>Pterygota</taxon>
        <taxon>Neoptera</taxon>
        <taxon>Endopterygota</taxon>
        <taxon>Hymenoptera</taxon>
        <taxon>Apocrita</taxon>
        <taxon>Aculeata</taxon>
        <taxon>Formicoidea</taxon>
        <taxon>Formicidae</taxon>
        <taxon>Myrmicinae</taxon>
        <taxon>Cardiocondyla</taxon>
    </lineage>
</organism>
<proteinExistence type="predicted"/>
<gene>
    <name evidence="1" type="ORF">PUN28_019427</name>
</gene>
<reference evidence="1 2" key="1">
    <citation type="submission" date="2023-03" db="EMBL/GenBank/DDBJ databases">
        <title>High recombination rates correlate with genetic variation in Cardiocondyla obscurior ants.</title>
        <authorList>
            <person name="Errbii M."/>
        </authorList>
    </citation>
    <scope>NUCLEOTIDE SEQUENCE [LARGE SCALE GENOMIC DNA]</scope>
    <source>
        <strain evidence="1">Alpha-2009</strain>
        <tissue evidence="1">Whole body</tissue>
    </source>
</reference>
<dbReference type="Proteomes" id="UP001430953">
    <property type="component" value="Unassembled WGS sequence"/>
</dbReference>
<comment type="caution">
    <text evidence="1">The sequence shown here is derived from an EMBL/GenBank/DDBJ whole genome shotgun (WGS) entry which is preliminary data.</text>
</comment>
<dbReference type="AlphaFoldDB" id="A0AAW2EFA5"/>
<protein>
    <submittedName>
        <fullName evidence="1">Uncharacterized protein</fullName>
    </submittedName>
</protein>
<keyword evidence="2" id="KW-1185">Reference proteome</keyword>
<accession>A0AAW2EFA5</accession>
<evidence type="ECO:0000313" key="1">
    <source>
        <dbReference type="EMBL" id="KAL0101006.1"/>
    </source>
</evidence>
<name>A0AAW2EFA5_9HYME</name>
<evidence type="ECO:0000313" key="2">
    <source>
        <dbReference type="Proteomes" id="UP001430953"/>
    </source>
</evidence>